<gene>
    <name evidence="5" type="ORF">SKAU_G00043380</name>
</gene>
<comment type="caution">
    <text evidence="5">The sequence shown here is derived from an EMBL/GenBank/DDBJ whole genome shotgun (WGS) entry which is preliminary data.</text>
</comment>
<dbReference type="PANTHER" id="PTHR10824:SF36">
    <property type="entry name" value="ACYL-COA THIOESTERASE 17-RELATED"/>
    <property type="match status" value="1"/>
</dbReference>
<evidence type="ECO:0000256" key="2">
    <source>
        <dbReference type="PIRSR" id="PIRSR016521-1"/>
    </source>
</evidence>
<protein>
    <recommendedName>
        <fullName evidence="7">Acyl-coenzyme A thioesterase 4-like</fullName>
    </recommendedName>
</protein>
<dbReference type="FunFam" id="2.60.40.2240:FF:000002">
    <property type="entry name" value="Acyl-CoA thioesterase 18"/>
    <property type="match status" value="1"/>
</dbReference>
<dbReference type="Pfam" id="PF04775">
    <property type="entry name" value="Bile_Hydr_Trans"/>
    <property type="match status" value="1"/>
</dbReference>
<dbReference type="PIRSF" id="PIRSF016521">
    <property type="entry name" value="Acyl-CoA_hydro"/>
    <property type="match status" value="1"/>
</dbReference>
<accession>A0A9Q1J8Q1</accession>
<dbReference type="GO" id="GO:0006631">
    <property type="term" value="P:fatty acid metabolic process"/>
    <property type="evidence" value="ECO:0007669"/>
    <property type="project" value="TreeGrafter"/>
</dbReference>
<organism evidence="5 6">
    <name type="scientific">Synaphobranchus kaupii</name>
    <name type="common">Kaup's arrowtooth eel</name>
    <dbReference type="NCBI Taxonomy" id="118154"/>
    <lineage>
        <taxon>Eukaryota</taxon>
        <taxon>Metazoa</taxon>
        <taxon>Chordata</taxon>
        <taxon>Craniata</taxon>
        <taxon>Vertebrata</taxon>
        <taxon>Euteleostomi</taxon>
        <taxon>Actinopterygii</taxon>
        <taxon>Neopterygii</taxon>
        <taxon>Teleostei</taxon>
        <taxon>Anguilliformes</taxon>
        <taxon>Synaphobranchidae</taxon>
        <taxon>Synaphobranchus</taxon>
    </lineage>
</organism>
<dbReference type="OrthoDB" id="6347013at2759"/>
<dbReference type="GO" id="GO:0047617">
    <property type="term" value="F:fatty acyl-CoA hydrolase activity"/>
    <property type="evidence" value="ECO:0007669"/>
    <property type="project" value="TreeGrafter"/>
</dbReference>
<dbReference type="Gene3D" id="2.60.40.2240">
    <property type="entry name" value="Acyl-CoA thioester hydrolase/BAAT N-terminal domain"/>
    <property type="match status" value="1"/>
</dbReference>
<evidence type="ECO:0000313" key="5">
    <source>
        <dbReference type="EMBL" id="KAJ8373758.1"/>
    </source>
</evidence>
<dbReference type="AlphaFoldDB" id="A0A9Q1J8Q1"/>
<dbReference type="GO" id="GO:0006637">
    <property type="term" value="P:acyl-CoA metabolic process"/>
    <property type="evidence" value="ECO:0007669"/>
    <property type="project" value="InterPro"/>
</dbReference>
<dbReference type="InterPro" id="IPR006862">
    <property type="entry name" value="Thio_Ohase/aa_AcTrfase"/>
</dbReference>
<dbReference type="InterPro" id="IPR016662">
    <property type="entry name" value="Acyl-CoA_thioEstase_long-chain"/>
</dbReference>
<dbReference type="EMBL" id="JAINUF010000002">
    <property type="protein sequence ID" value="KAJ8373758.1"/>
    <property type="molecule type" value="Genomic_DNA"/>
</dbReference>
<reference evidence="5" key="1">
    <citation type="journal article" date="2023" name="Science">
        <title>Genome structures resolve the early diversification of teleost fishes.</title>
        <authorList>
            <person name="Parey E."/>
            <person name="Louis A."/>
            <person name="Montfort J."/>
            <person name="Bouchez O."/>
            <person name="Roques C."/>
            <person name="Iampietro C."/>
            <person name="Lluch J."/>
            <person name="Castinel A."/>
            <person name="Donnadieu C."/>
            <person name="Desvignes T."/>
            <person name="Floi Bucao C."/>
            <person name="Jouanno E."/>
            <person name="Wen M."/>
            <person name="Mejri S."/>
            <person name="Dirks R."/>
            <person name="Jansen H."/>
            <person name="Henkel C."/>
            <person name="Chen W.J."/>
            <person name="Zahm M."/>
            <person name="Cabau C."/>
            <person name="Klopp C."/>
            <person name="Thompson A.W."/>
            <person name="Robinson-Rechavi M."/>
            <person name="Braasch I."/>
            <person name="Lecointre G."/>
            <person name="Bobe J."/>
            <person name="Postlethwait J.H."/>
            <person name="Berthelot C."/>
            <person name="Roest Crollius H."/>
            <person name="Guiguen Y."/>
        </authorList>
    </citation>
    <scope>NUCLEOTIDE SEQUENCE</scope>
    <source>
        <strain evidence="5">WJC10195</strain>
    </source>
</reference>
<feature type="active site" description="Charge relay system" evidence="2">
    <location>
        <position position="242"/>
    </location>
</feature>
<keyword evidence="6" id="KW-1185">Reference proteome</keyword>
<feature type="active site" description="Charge relay system" evidence="2">
    <location>
        <position position="369"/>
    </location>
</feature>
<dbReference type="Proteomes" id="UP001152622">
    <property type="component" value="Chromosome 2"/>
</dbReference>
<dbReference type="FunFam" id="3.40.50.1820:FF:000024">
    <property type="entry name" value="acyl-coenzyme A thioesterase 4"/>
    <property type="match status" value="1"/>
</dbReference>
<comment type="similarity">
    <text evidence="1">Belongs to the C/M/P thioester hydrolase family.</text>
</comment>
<feature type="active site" description="Charge relay system" evidence="2">
    <location>
        <position position="334"/>
    </location>
</feature>
<name>A0A9Q1J8Q1_SYNKA</name>
<dbReference type="InterPro" id="IPR042490">
    <property type="entry name" value="Thio_Ohase/BAAT_N"/>
</dbReference>
<feature type="domain" description="BAAT/Acyl-CoA thioester hydrolase C-terminal" evidence="4">
    <location>
        <begin position="216"/>
        <end position="424"/>
    </location>
</feature>
<dbReference type="Gene3D" id="3.40.50.1820">
    <property type="entry name" value="alpha/beta hydrolase"/>
    <property type="match status" value="1"/>
</dbReference>
<evidence type="ECO:0008006" key="7">
    <source>
        <dbReference type="Google" id="ProtNLM"/>
    </source>
</evidence>
<evidence type="ECO:0000259" key="3">
    <source>
        <dbReference type="Pfam" id="PF04775"/>
    </source>
</evidence>
<dbReference type="SUPFAM" id="SSF53474">
    <property type="entry name" value="alpha/beta-Hydrolases"/>
    <property type="match status" value="1"/>
</dbReference>
<feature type="domain" description="Acyl-CoA thioester hydrolase/bile acid-CoA amino acid N-acetyltransferase" evidence="3">
    <location>
        <begin position="20"/>
        <end position="151"/>
    </location>
</feature>
<sequence length="434" mass="47918">MSGNNLAAMLSVHPCRGLVDEKFQVVVQNLFQGQDVTLHTLMRSDDNDFWEAYGHYVCDDDGTVKVAEHACVGGSYQGIEPMGLLWSMKPVPGSRTGLRLRKKDVSTPMVVNISVYCGHISQGFGETMALACAVAERWYMAPGVRRVDVTEGRVRGTLFLPPGPGPFPGILDMWGGGGGLVEYRSALLASHGYVSMALEYMTPKTMLDPSEEVGNQYFEAAFTMLKEHPQVCSDWVAMFGLSFGAAVALGMAVYSPSIQPRCVVCVSGSHVQPVRGSITDVFKEIEKNVHKTRYDEENRVIWRDLLLPIPSDPVKKVEVGQLQCPLLLIVGEDDQNWPTTESAKDMEKLMEEAGNGHLLTILSYPGTGHLIEPPYTPHVRSSNFMSGQLRQKVVVLWGGEVRAHSSAQEDSWHRTLAFLQQNMYDTDPKRPGSQ</sequence>
<evidence type="ECO:0000313" key="6">
    <source>
        <dbReference type="Proteomes" id="UP001152622"/>
    </source>
</evidence>
<evidence type="ECO:0000259" key="4">
    <source>
        <dbReference type="Pfam" id="PF08840"/>
    </source>
</evidence>
<dbReference type="InterPro" id="IPR014940">
    <property type="entry name" value="BAAT_C"/>
</dbReference>
<dbReference type="PANTHER" id="PTHR10824">
    <property type="entry name" value="ACYL-COENZYME A THIOESTERASE-RELATED"/>
    <property type="match status" value="1"/>
</dbReference>
<proteinExistence type="inferred from homology"/>
<dbReference type="InterPro" id="IPR029058">
    <property type="entry name" value="AB_hydrolase_fold"/>
</dbReference>
<evidence type="ECO:0000256" key="1">
    <source>
        <dbReference type="ARBA" id="ARBA00006538"/>
    </source>
</evidence>
<dbReference type="Pfam" id="PF08840">
    <property type="entry name" value="BAAT_C"/>
    <property type="match status" value="1"/>
</dbReference>